<dbReference type="Pfam" id="PF00078">
    <property type="entry name" value="RVT_1"/>
    <property type="match status" value="1"/>
</dbReference>
<dbReference type="InterPro" id="IPR000477">
    <property type="entry name" value="RT_dom"/>
</dbReference>
<evidence type="ECO:0000313" key="3">
    <source>
        <dbReference type="Proteomes" id="UP000694255"/>
    </source>
</evidence>
<feature type="domain" description="Reverse transcriptase" evidence="1">
    <location>
        <begin position="1"/>
        <end position="211"/>
    </location>
</feature>
<dbReference type="Proteomes" id="UP000694255">
    <property type="component" value="Unassembled WGS sequence"/>
</dbReference>
<dbReference type="AlphaFoldDB" id="A0A8J5UU67"/>
<evidence type="ECO:0000259" key="1">
    <source>
        <dbReference type="PROSITE" id="PS50878"/>
    </source>
</evidence>
<dbReference type="EMBL" id="JAGSYN010000290">
    <property type="protein sequence ID" value="KAG7660484.1"/>
    <property type="molecule type" value="Genomic_DNA"/>
</dbReference>
<name>A0A8J5UU67_9ASCO</name>
<keyword evidence="3" id="KW-1185">Reference proteome</keyword>
<proteinExistence type="predicted"/>
<protein>
    <recommendedName>
        <fullName evidence="1">Reverse transcriptase domain-containing protein</fullName>
    </recommendedName>
</protein>
<sequence length="226" mass="25700">MVLQFEKQQSVKLNHSNVPASPNDSFGPINEQVVSRDASSYRSLVGSIKDYLTVFLNDTTDDVNIFWKLFSEYETVSNAKAVSITTGNPWGNPVSPLLFNICLEPLLYYLSQHLRGYPNSSLPIFKDVQLLSYADDLTAFLNDTTDDIEIFWKLLSDYETVSNAELNVDKTMDYSLSRDLIRLSFPRKTIGVDHLRYLVVDKSFSWKAFTNSILKGLWSTELIEAS</sequence>
<dbReference type="PROSITE" id="PS50878">
    <property type="entry name" value="RT_POL"/>
    <property type="match status" value="1"/>
</dbReference>
<evidence type="ECO:0000313" key="2">
    <source>
        <dbReference type="EMBL" id="KAG7660484.1"/>
    </source>
</evidence>
<dbReference type="GeneID" id="73472803"/>
<comment type="caution">
    <text evidence="2">The sequence shown here is derived from an EMBL/GenBank/DDBJ whole genome shotgun (WGS) entry which is preliminary data.</text>
</comment>
<dbReference type="OrthoDB" id="4097129at2759"/>
<gene>
    <name evidence="2" type="ORF">J8A68_006004</name>
</gene>
<organism evidence="2 3">
    <name type="scientific">[Candida] subhashii</name>
    <dbReference type="NCBI Taxonomy" id="561895"/>
    <lineage>
        <taxon>Eukaryota</taxon>
        <taxon>Fungi</taxon>
        <taxon>Dikarya</taxon>
        <taxon>Ascomycota</taxon>
        <taxon>Saccharomycotina</taxon>
        <taxon>Pichiomycetes</taxon>
        <taxon>Debaryomycetaceae</taxon>
        <taxon>Spathaspora</taxon>
    </lineage>
</organism>
<reference evidence="2 3" key="1">
    <citation type="journal article" date="2021" name="DNA Res.">
        <title>Genome analysis of Candida subhashii reveals its hybrid nature and dual mitochondrial genome conformations.</title>
        <authorList>
            <person name="Mixao V."/>
            <person name="Hegedusova E."/>
            <person name="Saus E."/>
            <person name="Pryszcz L.P."/>
            <person name="Cillingova A."/>
            <person name="Nosek J."/>
            <person name="Gabaldon T."/>
        </authorList>
    </citation>
    <scope>NUCLEOTIDE SEQUENCE [LARGE SCALE GENOMIC DNA]</scope>
    <source>
        <strain evidence="2 3">CBS 10753</strain>
    </source>
</reference>
<dbReference type="RefSeq" id="XP_049260718.1">
    <property type="nucleotide sequence ID" value="XM_049410132.1"/>
</dbReference>
<accession>A0A8J5UU67</accession>